<sequence length="133" mass="15454">MMVFWRLTSSHGLLVPLTRLQFEDQFHILWLSTMFPRLCLTAAPWISYPCETNLPKSLLRDYSRSSNERACFLHLIHYNKPSTPHINKRQDGSCLEKSRVDSRLNVLIEACDGNSSLLAEVEKLKSYILSLWN</sequence>
<name>A0AAD7P9J8_QUISA</name>
<keyword evidence="2" id="KW-1185">Reference proteome</keyword>
<organism evidence="1 2">
    <name type="scientific">Quillaja saponaria</name>
    <name type="common">Soap bark tree</name>
    <dbReference type="NCBI Taxonomy" id="32244"/>
    <lineage>
        <taxon>Eukaryota</taxon>
        <taxon>Viridiplantae</taxon>
        <taxon>Streptophyta</taxon>
        <taxon>Embryophyta</taxon>
        <taxon>Tracheophyta</taxon>
        <taxon>Spermatophyta</taxon>
        <taxon>Magnoliopsida</taxon>
        <taxon>eudicotyledons</taxon>
        <taxon>Gunneridae</taxon>
        <taxon>Pentapetalae</taxon>
        <taxon>rosids</taxon>
        <taxon>fabids</taxon>
        <taxon>Fabales</taxon>
        <taxon>Quillajaceae</taxon>
        <taxon>Quillaja</taxon>
    </lineage>
</organism>
<dbReference type="KEGG" id="qsa:O6P43_032082"/>
<comment type="caution">
    <text evidence="1">The sequence shown here is derived from an EMBL/GenBank/DDBJ whole genome shotgun (WGS) entry which is preliminary data.</text>
</comment>
<accession>A0AAD7P9J8</accession>
<gene>
    <name evidence="1" type="ORF">O6P43_032082</name>
</gene>
<reference evidence="1" key="1">
    <citation type="journal article" date="2023" name="Science">
        <title>Elucidation of the pathway for biosynthesis of saponin adjuvants from the soapbark tree.</title>
        <authorList>
            <person name="Reed J."/>
            <person name="Orme A."/>
            <person name="El-Demerdash A."/>
            <person name="Owen C."/>
            <person name="Martin L.B.B."/>
            <person name="Misra R.C."/>
            <person name="Kikuchi S."/>
            <person name="Rejzek M."/>
            <person name="Martin A.C."/>
            <person name="Harkess A."/>
            <person name="Leebens-Mack J."/>
            <person name="Louveau T."/>
            <person name="Stephenson M.J."/>
            <person name="Osbourn A."/>
        </authorList>
    </citation>
    <scope>NUCLEOTIDE SEQUENCE</scope>
    <source>
        <strain evidence="1">S10</strain>
    </source>
</reference>
<dbReference type="PANTHER" id="PTHR47605:SF2">
    <property type="entry name" value="TRANSCRIPTIONAL ELONGATION REGULATOR MINIYO"/>
    <property type="match status" value="1"/>
</dbReference>
<protein>
    <submittedName>
        <fullName evidence="1">Transcriptional elongation regulator MINIYO</fullName>
    </submittedName>
</protein>
<evidence type="ECO:0000313" key="1">
    <source>
        <dbReference type="EMBL" id="KAJ7947246.1"/>
    </source>
</evidence>
<dbReference type="AlphaFoldDB" id="A0AAD7P9J8"/>
<evidence type="ECO:0000313" key="2">
    <source>
        <dbReference type="Proteomes" id="UP001163823"/>
    </source>
</evidence>
<dbReference type="PANTHER" id="PTHR47605">
    <property type="entry name" value="TRANSCRIPTIONAL ELONGATION REGULATOR MINIYO"/>
    <property type="match status" value="1"/>
</dbReference>
<proteinExistence type="predicted"/>
<dbReference type="EMBL" id="JARAOO010000013">
    <property type="protein sequence ID" value="KAJ7947246.1"/>
    <property type="molecule type" value="Genomic_DNA"/>
</dbReference>
<dbReference type="InterPro" id="IPR055326">
    <property type="entry name" value="MINIYO"/>
</dbReference>
<dbReference type="Proteomes" id="UP001163823">
    <property type="component" value="Chromosome 13"/>
</dbReference>